<protein>
    <submittedName>
        <fullName evidence="1">Uncharacterized protein</fullName>
    </submittedName>
</protein>
<dbReference type="EMBL" id="GGEC01092610">
    <property type="protein sequence ID" value="MBX73094.1"/>
    <property type="molecule type" value="Transcribed_RNA"/>
</dbReference>
<name>A0A2P2R1U6_RHIMU</name>
<dbReference type="AlphaFoldDB" id="A0A2P2R1U6"/>
<evidence type="ECO:0000313" key="1">
    <source>
        <dbReference type="EMBL" id="MBX73094.1"/>
    </source>
</evidence>
<proteinExistence type="predicted"/>
<reference evidence="1" key="1">
    <citation type="submission" date="2018-02" db="EMBL/GenBank/DDBJ databases">
        <title>Rhizophora mucronata_Transcriptome.</title>
        <authorList>
            <person name="Meera S.P."/>
            <person name="Sreeshan A."/>
            <person name="Augustine A."/>
        </authorList>
    </citation>
    <scope>NUCLEOTIDE SEQUENCE</scope>
    <source>
        <tissue evidence="1">Leaf</tissue>
    </source>
</reference>
<sequence length="38" mass="4600">MDTPNHLALSLYLKIVIILRERTRFSNCTKELRKFHLK</sequence>
<organism evidence="1">
    <name type="scientific">Rhizophora mucronata</name>
    <name type="common">Asiatic mangrove</name>
    <dbReference type="NCBI Taxonomy" id="61149"/>
    <lineage>
        <taxon>Eukaryota</taxon>
        <taxon>Viridiplantae</taxon>
        <taxon>Streptophyta</taxon>
        <taxon>Embryophyta</taxon>
        <taxon>Tracheophyta</taxon>
        <taxon>Spermatophyta</taxon>
        <taxon>Magnoliopsida</taxon>
        <taxon>eudicotyledons</taxon>
        <taxon>Gunneridae</taxon>
        <taxon>Pentapetalae</taxon>
        <taxon>rosids</taxon>
        <taxon>fabids</taxon>
        <taxon>Malpighiales</taxon>
        <taxon>Rhizophoraceae</taxon>
        <taxon>Rhizophora</taxon>
    </lineage>
</organism>
<accession>A0A2P2R1U6</accession>